<accession>A0ACC1QJ19</accession>
<proteinExistence type="predicted"/>
<name>A0ACC1QJ19_9HYPO</name>
<keyword evidence="2" id="KW-1185">Reference proteome</keyword>
<gene>
    <name evidence="1" type="ORF">NLG97_g8813</name>
</gene>
<sequence length="222" mass="24749">MHAGSSSLSPALGVQKSTSQSTNRFRRGEDIRNFCSTCGKAGHLVHQCVHPWADGFNHGCPVCNGSDHHTCDECDEDWPVEFDEKFQIPVNDRQNRPPLLACPNWPKMVRYAFHMRLELPASFPWTPYMCHCLSEVHGLTGGMPWLSFDYNTENAVDLPVDPMTANKEELGKSYNLLNEWNGQAEVLEIGGPWDGKSPLPRAPPSFIIIKALQEQLSAATTA</sequence>
<comment type="caution">
    <text evidence="1">The sequence shown here is derived from an EMBL/GenBank/DDBJ whole genome shotgun (WGS) entry which is preliminary data.</text>
</comment>
<dbReference type="Proteomes" id="UP001148737">
    <property type="component" value="Unassembled WGS sequence"/>
</dbReference>
<protein>
    <submittedName>
        <fullName evidence="1">Uncharacterized protein</fullName>
    </submittedName>
</protein>
<reference evidence="1" key="1">
    <citation type="submission" date="2022-07" db="EMBL/GenBank/DDBJ databases">
        <title>Genome Sequence of Lecanicillium saksenae.</title>
        <authorList>
            <person name="Buettner E."/>
        </authorList>
    </citation>
    <scope>NUCLEOTIDE SEQUENCE</scope>
    <source>
        <strain evidence="1">VT-O1</strain>
    </source>
</reference>
<evidence type="ECO:0000313" key="1">
    <source>
        <dbReference type="EMBL" id="KAJ3477529.1"/>
    </source>
</evidence>
<organism evidence="1 2">
    <name type="scientific">Lecanicillium saksenae</name>
    <dbReference type="NCBI Taxonomy" id="468837"/>
    <lineage>
        <taxon>Eukaryota</taxon>
        <taxon>Fungi</taxon>
        <taxon>Dikarya</taxon>
        <taxon>Ascomycota</taxon>
        <taxon>Pezizomycotina</taxon>
        <taxon>Sordariomycetes</taxon>
        <taxon>Hypocreomycetidae</taxon>
        <taxon>Hypocreales</taxon>
        <taxon>Cordycipitaceae</taxon>
        <taxon>Lecanicillium</taxon>
    </lineage>
</organism>
<evidence type="ECO:0000313" key="2">
    <source>
        <dbReference type="Proteomes" id="UP001148737"/>
    </source>
</evidence>
<dbReference type="EMBL" id="JANAKD010001644">
    <property type="protein sequence ID" value="KAJ3477529.1"/>
    <property type="molecule type" value="Genomic_DNA"/>
</dbReference>